<evidence type="ECO:0000313" key="3">
    <source>
        <dbReference type="Proteomes" id="UP000238956"/>
    </source>
</evidence>
<dbReference type="GO" id="GO:0008982">
    <property type="term" value="F:protein-N(PI)-phosphohistidine-sugar phosphotransferase activity"/>
    <property type="evidence" value="ECO:0007669"/>
    <property type="project" value="InterPro"/>
</dbReference>
<dbReference type="GO" id="GO:0009401">
    <property type="term" value="P:phosphoenolpyruvate-dependent sugar phosphotransferase system"/>
    <property type="evidence" value="ECO:0007669"/>
    <property type="project" value="InterPro"/>
</dbReference>
<dbReference type="KEGG" id="splr:C0J00_10005"/>
<dbReference type="OrthoDB" id="5113885at2"/>
<gene>
    <name evidence="2" type="ORF">C0J00_10005</name>
</gene>
<dbReference type="RefSeq" id="WP_104968711.1">
    <property type="nucleotide sequence ID" value="NZ_CP025536.1"/>
</dbReference>
<dbReference type="GO" id="GO:0016301">
    <property type="term" value="F:kinase activity"/>
    <property type="evidence" value="ECO:0007669"/>
    <property type="project" value="TreeGrafter"/>
</dbReference>
<dbReference type="PANTHER" id="PTHR40398:SF1">
    <property type="entry name" value="PTS SYSTEM GLUCITOL_SORBITOL-SPECIFIC EIIA COMPONENT"/>
    <property type="match status" value="1"/>
</dbReference>
<dbReference type="EMBL" id="CP025536">
    <property type="protein sequence ID" value="AUW97407.1"/>
    <property type="molecule type" value="Genomic_DNA"/>
</dbReference>
<dbReference type="PROSITE" id="PS51097">
    <property type="entry name" value="PTS_EIIA_TYPE_5"/>
    <property type="match status" value="1"/>
</dbReference>
<dbReference type="SUPFAM" id="SSF141530">
    <property type="entry name" value="PTSIIA/GutA-like"/>
    <property type="match status" value="1"/>
</dbReference>
<dbReference type="PANTHER" id="PTHR40398">
    <property type="entry name" value="PTS SYSTEM GLUCITOL/SORBITOL-SPECIFIC EIIA COMPONENT"/>
    <property type="match status" value="1"/>
</dbReference>
<dbReference type="Pfam" id="PF03829">
    <property type="entry name" value="PTSIIA_gutA"/>
    <property type="match status" value="1"/>
</dbReference>
<dbReference type="Proteomes" id="UP000238956">
    <property type="component" value="Chromosome"/>
</dbReference>
<proteinExistence type="predicted"/>
<evidence type="ECO:0000313" key="2">
    <source>
        <dbReference type="EMBL" id="AUW97407.1"/>
    </source>
</evidence>
<keyword evidence="3" id="KW-1185">Reference proteome</keyword>
<dbReference type="InterPro" id="IPR004716">
    <property type="entry name" value="PTS_IIA_glucitol/sorbitol-sp"/>
</dbReference>
<dbReference type="GeneID" id="98394240"/>
<comment type="caution">
    <text evidence="1">Lacks conserved residue(s) required for the propagation of feature annotation.</text>
</comment>
<evidence type="ECO:0000256" key="1">
    <source>
        <dbReference type="PROSITE-ProRule" id="PRU00420"/>
    </source>
</evidence>
<accession>A0A2L0D6H6</accession>
<name>A0A2L0D6H6_9STRE</name>
<dbReference type="InterPro" id="IPR036665">
    <property type="entry name" value="PTS_IIA_glucitol/sorbitol_sf"/>
</dbReference>
<dbReference type="GO" id="GO:0005737">
    <property type="term" value="C:cytoplasm"/>
    <property type="evidence" value="ECO:0007669"/>
    <property type="project" value="InterPro"/>
</dbReference>
<protein>
    <submittedName>
        <fullName evidence="2">PTS sorbitol transporter subunit IIA</fullName>
    </submittedName>
</protein>
<dbReference type="Gene3D" id="2.40.33.40">
    <property type="entry name" value="Phosphotransferase system, glucitol/sorbitol-specific IIA component"/>
    <property type="match status" value="1"/>
</dbReference>
<organism evidence="2 3">
    <name type="scientific">Streptococcus pluranimalium</name>
    <dbReference type="NCBI Taxonomy" id="82348"/>
    <lineage>
        <taxon>Bacteria</taxon>
        <taxon>Bacillati</taxon>
        <taxon>Bacillota</taxon>
        <taxon>Bacilli</taxon>
        <taxon>Lactobacillales</taxon>
        <taxon>Streptococcaceae</taxon>
        <taxon>Streptococcus</taxon>
    </lineage>
</organism>
<sequence length="121" mass="12638">MSTIFNTTVTAIGPEAEGMIEGANMLILFGEGAPADLAEFCFTINNKDLSGAIQIGGTVFIDELAFPITFVGEVVEKNLKNLGHITISFDGSTEGSLPGTLHVSANHLPKLTLGTSVKITS</sequence>
<dbReference type="AlphaFoldDB" id="A0A2L0D6H6"/>
<reference evidence="2 3" key="1">
    <citation type="submission" date="2017-12" db="EMBL/GenBank/DDBJ databases">
        <authorList>
            <person name="Hurst M.R.H."/>
        </authorList>
    </citation>
    <scope>NUCLEOTIDE SEQUENCE [LARGE SCALE GENOMIC DNA]</scope>
    <source>
        <strain evidence="2 3">TH11417</strain>
    </source>
</reference>
<reference evidence="2 3" key="2">
    <citation type="submission" date="2018-02" db="EMBL/GenBank/DDBJ databases">
        <title>Whole genome sequencing analysis of Streptococcus pluranimalium isolated from cattle infected mastitis in China.</title>
        <authorList>
            <person name="Zhang J.-R."/>
            <person name="Hu G.-Z."/>
        </authorList>
    </citation>
    <scope>NUCLEOTIDE SEQUENCE [LARGE SCALE GENOMIC DNA]</scope>
    <source>
        <strain evidence="2 3">TH11417</strain>
    </source>
</reference>